<comment type="caution">
    <text evidence="1">The sequence shown here is derived from an EMBL/GenBank/DDBJ whole genome shotgun (WGS) entry which is preliminary data.</text>
</comment>
<reference evidence="1 2" key="1">
    <citation type="journal article" date="2015" name="Nature">
        <title>rRNA introns, odd ribosomes, and small enigmatic genomes across a large radiation of phyla.</title>
        <authorList>
            <person name="Brown C.T."/>
            <person name="Hug L.A."/>
            <person name="Thomas B.C."/>
            <person name="Sharon I."/>
            <person name="Castelle C.J."/>
            <person name="Singh A."/>
            <person name="Wilkins M.J."/>
            <person name="Williams K.H."/>
            <person name="Banfield J.F."/>
        </authorList>
    </citation>
    <scope>NUCLEOTIDE SEQUENCE [LARGE SCALE GENOMIC DNA]</scope>
</reference>
<protein>
    <submittedName>
        <fullName evidence="1">Uncharacterized protein</fullName>
    </submittedName>
</protein>
<proteinExistence type="predicted"/>
<dbReference type="Proteomes" id="UP000034069">
    <property type="component" value="Unassembled WGS sequence"/>
</dbReference>
<dbReference type="EMBL" id="LCHN01000007">
    <property type="protein sequence ID" value="KKT36083.1"/>
    <property type="molecule type" value="Genomic_DNA"/>
</dbReference>
<dbReference type="AlphaFoldDB" id="A0A0G1GP11"/>
<evidence type="ECO:0000313" key="2">
    <source>
        <dbReference type="Proteomes" id="UP000034069"/>
    </source>
</evidence>
<evidence type="ECO:0000313" key="1">
    <source>
        <dbReference type="EMBL" id="KKT36083.1"/>
    </source>
</evidence>
<name>A0A0G1GP11_9BACT</name>
<sequence length="588" mass="68084">MTTYLENENHQRSETVWEKQLGMIEVIYEDDQVKALGELLEMGVVLSNKNHLGGIYGRNQVWACQQSAYENLGFLEMLAVYISFVSVNDSQKAYREYGDVLRNFVRKLDHHVDTHHGELQDRDKWLIGIFFEQIRGRLDTLRAEEISGEVAISLENTLINHPEIRPYVAGLVAEMTRSTYLHEKVKAFDCINNGYDPIEAYLFMAEYFDKPGEQDTFFADKAIEVIEKSLARELKMIGRWEDIEEGSKTIIAMCLGKIEESLVVATERGHQEFILSGVSSLVLRFPELQSYLSVNLACKLVQFGNRTVQEVIEGDHVGKLDKHRRYGFLKRLFDGLTTKEQEELLAYIVKDRCPDELDLLRNIYSSEETDKLIEANFIERGERYEIYKCIAKNRFVLELMSLMVGKDKYRFQLGVLLSMLDFNDLPVSLKKKIDPEWVESNQTLKLRKNHWSLCDSAEERMVDAMYTKAILLINGNMLLKLKGKLSALCLRTFTTRKGFTFVEGNWYSPVDEGTRDELKSAYFYGRDTTKILDSSEWVLMRTITGIGDRSSEEMFREIKRIAGKIELSDIGGKYNKKDYRYMVSQEDD</sequence>
<accession>A0A0G1GP11</accession>
<gene>
    <name evidence="1" type="ORF">UW23_C0007G0010</name>
</gene>
<organism evidence="1 2">
    <name type="scientific">Candidatus Collierbacteria bacterium GW2011_GWA1_44_12</name>
    <dbReference type="NCBI Taxonomy" id="1618376"/>
    <lineage>
        <taxon>Bacteria</taxon>
        <taxon>Candidatus Collieribacteriota</taxon>
    </lineage>
</organism>